<dbReference type="SUPFAM" id="SSF159594">
    <property type="entry name" value="XCC0632-like"/>
    <property type="match status" value="1"/>
</dbReference>
<dbReference type="OrthoDB" id="7365051at2"/>
<gene>
    <name evidence="2" type="ORF">EV677_2045</name>
</gene>
<sequence>MKLMIKTIFSNKSLSAAALVFAVSMLGGCAAPSTSKGMTPDSIKTTNKHAKSVSVNVAGGKETDKIGKSQIADTAFSQALVDSINNSKTFSSVIQGKGADYLLTVSIFNIDQPSFGFSFTVKMEAGWSLQRADTGAVVWQESIKSEHTATTSDAFAGVERLRLANEGAAKNNISQGLSKISALKL</sequence>
<keyword evidence="1" id="KW-0732">Signal</keyword>
<proteinExistence type="predicted"/>
<dbReference type="RefSeq" id="WP_112992052.1">
    <property type="nucleotide sequence ID" value="NZ_PTLZ01000002.1"/>
</dbReference>
<feature type="chain" id="PRO_5020304556" description="Lipoprotein" evidence="1">
    <location>
        <begin position="31"/>
        <end position="185"/>
    </location>
</feature>
<evidence type="ECO:0008006" key="4">
    <source>
        <dbReference type="Google" id="ProtNLM"/>
    </source>
</evidence>
<name>A0A4R6G864_9BURK</name>
<reference evidence="2 3" key="1">
    <citation type="submission" date="2019-03" db="EMBL/GenBank/DDBJ databases">
        <title>Genomic Encyclopedia of Type Strains, Phase IV (KMG-IV): sequencing the most valuable type-strain genomes for metagenomic binning, comparative biology and taxonomic classification.</title>
        <authorList>
            <person name="Goeker M."/>
        </authorList>
    </citation>
    <scope>NUCLEOTIDE SEQUENCE [LARGE SCALE GENOMIC DNA]</scope>
    <source>
        <strain evidence="2 3">DSM 18555</strain>
    </source>
</reference>
<dbReference type="Proteomes" id="UP000294737">
    <property type="component" value="Unassembled WGS sequence"/>
</dbReference>
<evidence type="ECO:0000313" key="3">
    <source>
        <dbReference type="Proteomes" id="UP000294737"/>
    </source>
</evidence>
<accession>A0A4R6G864</accession>
<evidence type="ECO:0000256" key="1">
    <source>
        <dbReference type="SAM" id="SignalP"/>
    </source>
</evidence>
<feature type="signal peptide" evidence="1">
    <location>
        <begin position="1"/>
        <end position="30"/>
    </location>
</feature>
<dbReference type="Gene3D" id="3.40.50.10610">
    <property type="entry name" value="ABC-type transport auxiliary lipoprotein component"/>
    <property type="match status" value="1"/>
</dbReference>
<comment type="caution">
    <text evidence="2">The sequence shown here is derived from an EMBL/GenBank/DDBJ whole genome shotgun (WGS) entry which is preliminary data.</text>
</comment>
<dbReference type="PROSITE" id="PS51257">
    <property type="entry name" value="PROKAR_LIPOPROTEIN"/>
    <property type="match status" value="1"/>
</dbReference>
<dbReference type="EMBL" id="SNWF01000005">
    <property type="protein sequence ID" value="TDN89975.1"/>
    <property type="molecule type" value="Genomic_DNA"/>
</dbReference>
<organism evidence="2 3">
    <name type="scientific">Herminiimonas fonticola</name>
    <dbReference type="NCBI Taxonomy" id="303380"/>
    <lineage>
        <taxon>Bacteria</taxon>
        <taxon>Pseudomonadati</taxon>
        <taxon>Pseudomonadota</taxon>
        <taxon>Betaproteobacteria</taxon>
        <taxon>Burkholderiales</taxon>
        <taxon>Oxalobacteraceae</taxon>
        <taxon>Herminiimonas</taxon>
    </lineage>
</organism>
<dbReference type="AlphaFoldDB" id="A0A4R6G864"/>
<keyword evidence="3" id="KW-1185">Reference proteome</keyword>
<protein>
    <recommendedName>
        <fullName evidence="4">Lipoprotein</fullName>
    </recommendedName>
</protein>
<evidence type="ECO:0000313" key="2">
    <source>
        <dbReference type="EMBL" id="TDN89975.1"/>
    </source>
</evidence>